<dbReference type="PANTHER" id="PTHR33116">
    <property type="entry name" value="REVERSE TRANSCRIPTASE ZINC-BINDING DOMAIN-CONTAINING PROTEIN-RELATED-RELATED"/>
    <property type="match status" value="1"/>
</dbReference>
<dbReference type="Proteomes" id="UP000596661">
    <property type="component" value="Chromosome 6"/>
</dbReference>
<proteinExistence type="predicted"/>
<accession>A0A803PUS7</accession>
<organism evidence="1 2">
    <name type="scientific">Cannabis sativa</name>
    <name type="common">Hemp</name>
    <name type="synonym">Marijuana</name>
    <dbReference type="NCBI Taxonomy" id="3483"/>
    <lineage>
        <taxon>Eukaryota</taxon>
        <taxon>Viridiplantae</taxon>
        <taxon>Streptophyta</taxon>
        <taxon>Embryophyta</taxon>
        <taxon>Tracheophyta</taxon>
        <taxon>Spermatophyta</taxon>
        <taxon>Magnoliopsida</taxon>
        <taxon>eudicotyledons</taxon>
        <taxon>Gunneridae</taxon>
        <taxon>Pentapetalae</taxon>
        <taxon>rosids</taxon>
        <taxon>fabids</taxon>
        <taxon>Rosales</taxon>
        <taxon>Cannabaceae</taxon>
        <taxon>Cannabis</taxon>
    </lineage>
</organism>
<dbReference type="AlphaFoldDB" id="A0A803PUS7"/>
<name>A0A803PUS7_CANSA</name>
<keyword evidence="2" id="KW-1185">Reference proteome</keyword>
<reference evidence="1" key="2">
    <citation type="submission" date="2021-03" db="UniProtKB">
        <authorList>
            <consortium name="EnsemblPlants"/>
        </authorList>
    </citation>
    <scope>IDENTIFICATION</scope>
</reference>
<evidence type="ECO:0000313" key="2">
    <source>
        <dbReference type="Proteomes" id="UP000596661"/>
    </source>
</evidence>
<dbReference type="EMBL" id="UZAU01000613">
    <property type="status" value="NOT_ANNOTATED_CDS"/>
    <property type="molecule type" value="Genomic_DNA"/>
</dbReference>
<protein>
    <recommendedName>
        <fullName evidence="3">Reverse transcriptase domain-containing protein</fullName>
    </recommendedName>
</protein>
<reference evidence="1" key="1">
    <citation type="submission" date="2018-11" db="EMBL/GenBank/DDBJ databases">
        <authorList>
            <person name="Grassa J C."/>
        </authorList>
    </citation>
    <scope>NUCLEOTIDE SEQUENCE [LARGE SCALE GENOMIC DNA]</scope>
</reference>
<dbReference type="EnsemblPlants" id="evm.model.06.1506">
    <property type="protein sequence ID" value="cds.evm.model.06.1506"/>
    <property type="gene ID" value="evm.TU.06.1506"/>
</dbReference>
<dbReference type="Gramene" id="evm.model.06.1506">
    <property type="protein sequence ID" value="cds.evm.model.06.1506"/>
    <property type="gene ID" value="evm.TU.06.1506"/>
</dbReference>
<evidence type="ECO:0000313" key="1">
    <source>
        <dbReference type="EnsemblPlants" id="cds.evm.model.06.1506"/>
    </source>
</evidence>
<evidence type="ECO:0008006" key="3">
    <source>
        <dbReference type="Google" id="ProtNLM"/>
    </source>
</evidence>
<dbReference type="PANTHER" id="PTHR33116:SF86">
    <property type="entry name" value="REVERSE TRANSCRIPTASE DOMAIN-CONTAINING PROTEIN"/>
    <property type="match status" value="1"/>
</dbReference>
<sequence length="293" mass="31984">MLLATAHGWIGVIMDCVMTLEYAFLVNGRPKGRVVSIRGLRQECPLSPYLFLFCAKSLSSLISHVKARFKLMKFSDTETIKRILLLYEAASSQKINFEKSVITFSPNVQSADQDGVLHVLGLTSIATHDLHLGLPMVVGRNEKQTFEGICEKFDDGVVDSSQVIHWRNGVLNLAIPPKVKVFVWHGVVPFEPSWPGPTRWMPPPPDSFALMADASVVLGRGFVELGGAMRDATSVVWLAWSSCVLGEFSVNVAKLLAIRLAVVSGGSSRATLQFANSVAYTLTTFVTSLGDCV</sequence>